<sequence length="68" mass="7962">MRKWLKKLPLFVIPRRKNLLISSCPKLLSRNRPFRVPLYEQQSWKELLSLSACAKEGGLSFFVEGKLD</sequence>
<proteinExistence type="predicted"/>
<keyword evidence="2" id="KW-1185">Reference proteome</keyword>
<name>A0A7J6VHP7_THATH</name>
<dbReference type="Proteomes" id="UP000554482">
    <property type="component" value="Unassembled WGS sequence"/>
</dbReference>
<reference evidence="1 2" key="1">
    <citation type="submission" date="2020-06" db="EMBL/GenBank/DDBJ databases">
        <title>Transcriptomic and genomic resources for Thalictrum thalictroides and T. hernandezii: Facilitating candidate gene discovery in an emerging model plant lineage.</title>
        <authorList>
            <person name="Arias T."/>
            <person name="Riano-Pachon D.M."/>
            <person name="Di Stilio V.S."/>
        </authorList>
    </citation>
    <scope>NUCLEOTIDE SEQUENCE [LARGE SCALE GENOMIC DNA]</scope>
    <source>
        <strain evidence="2">cv. WT478/WT964</strain>
        <tissue evidence="1">Leaves</tissue>
    </source>
</reference>
<gene>
    <name evidence="1" type="ORF">FRX31_025795</name>
</gene>
<accession>A0A7J6VHP7</accession>
<comment type="caution">
    <text evidence="1">The sequence shown here is derived from an EMBL/GenBank/DDBJ whole genome shotgun (WGS) entry which is preliminary data.</text>
</comment>
<organism evidence="1 2">
    <name type="scientific">Thalictrum thalictroides</name>
    <name type="common">Rue-anemone</name>
    <name type="synonym">Anemone thalictroides</name>
    <dbReference type="NCBI Taxonomy" id="46969"/>
    <lineage>
        <taxon>Eukaryota</taxon>
        <taxon>Viridiplantae</taxon>
        <taxon>Streptophyta</taxon>
        <taxon>Embryophyta</taxon>
        <taxon>Tracheophyta</taxon>
        <taxon>Spermatophyta</taxon>
        <taxon>Magnoliopsida</taxon>
        <taxon>Ranunculales</taxon>
        <taxon>Ranunculaceae</taxon>
        <taxon>Thalictroideae</taxon>
        <taxon>Thalictrum</taxon>
    </lineage>
</organism>
<dbReference type="EMBL" id="JABWDY010031853">
    <property type="protein sequence ID" value="KAF5184619.1"/>
    <property type="molecule type" value="Genomic_DNA"/>
</dbReference>
<dbReference type="AlphaFoldDB" id="A0A7J6VHP7"/>
<evidence type="ECO:0000313" key="2">
    <source>
        <dbReference type="Proteomes" id="UP000554482"/>
    </source>
</evidence>
<protein>
    <submittedName>
        <fullName evidence="1">Uncharacterized protein</fullName>
    </submittedName>
</protein>
<evidence type="ECO:0000313" key="1">
    <source>
        <dbReference type="EMBL" id="KAF5184619.1"/>
    </source>
</evidence>